<evidence type="ECO:0000313" key="2">
    <source>
        <dbReference type="EMBL" id="MQL75017.1"/>
    </source>
</evidence>
<feature type="region of interest" description="Disordered" evidence="1">
    <location>
        <begin position="228"/>
        <end position="265"/>
    </location>
</feature>
<protein>
    <submittedName>
        <fullName evidence="2">Uncharacterized protein</fullName>
    </submittedName>
</protein>
<dbReference type="EMBL" id="NMUH01000231">
    <property type="protein sequence ID" value="MQL75017.1"/>
    <property type="molecule type" value="Genomic_DNA"/>
</dbReference>
<evidence type="ECO:0000256" key="1">
    <source>
        <dbReference type="SAM" id="MobiDB-lite"/>
    </source>
</evidence>
<organism evidence="2 3">
    <name type="scientific">Colocasia esculenta</name>
    <name type="common">Wild taro</name>
    <name type="synonym">Arum esculentum</name>
    <dbReference type="NCBI Taxonomy" id="4460"/>
    <lineage>
        <taxon>Eukaryota</taxon>
        <taxon>Viridiplantae</taxon>
        <taxon>Streptophyta</taxon>
        <taxon>Embryophyta</taxon>
        <taxon>Tracheophyta</taxon>
        <taxon>Spermatophyta</taxon>
        <taxon>Magnoliopsida</taxon>
        <taxon>Liliopsida</taxon>
        <taxon>Araceae</taxon>
        <taxon>Aroideae</taxon>
        <taxon>Colocasieae</taxon>
        <taxon>Colocasia</taxon>
    </lineage>
</organism>
<feature type="compositionally biased region" description="Polar residues" evidence="1">
    <location>
        <begin position="1"/>
        <end position="17"/>
    </location>
</feature>
<gene>
    <name evidence="2" type="ORF">Taro_007381</name>
</gene>
<feature type="region of interest" description="Disordered" evidence="1">
    <location>
        <begin position="1"/>
        <end position="20"/>
    </location>
</feature>
<sequence length="450" mass="47792">MAATSNSMLGEASSSINTEREGAMSLEDVSLESASARTFCSRGTCRIGNPSSTAPLQLDLLPFLAQQASLQRIPLIPTSFLLKGWPATSGDGARSGKPPFAAKKLFLEVNPSSTAPLQLDLLPFLAQQASLQRIPLIPTSFLLKGWPATSGDGARSGKPPFVAKKLFLEVYGLSFEVGLRQEFPGLWKAHRRAEATLLGLLRAVCPARRARSTVATRACCQAPRQCHTEWGTSSSDGETRGNWEARSSNGLNRDPEKPNRGDSTGVSWTGGIRAWARRWGPVHQVHSPSIVASALVAFSAHAETSRDHVDLLPIWLVVDGQLKGSFLESWAVFIAAHVPSEVAALDQGFDLVLELAALRGVVVVVTMEATVLVLVVPAGCSVLGEGAWSTRRVPVAPAFLLITVETIFGRPLLVRLVALLCSAGGQALLACRVALGGGEKFGEGGGMLHP</sequence>
<evidence type="ECO:0000313" key="3">
    <source>
        <dbReference type="Proteomes" id="UP000652761"/>
    </source>
</evidence>
<name>A0A843TYT1_COLES</name>
<reference evidence="2" key="1">
    <citation type="submission" date="2017-07" db="EMBL/GenBank/DDBJ databases">
        <title>Taro Niue Genome Assembly and Annotation.</title>
        <authorList>
            <person name="Atibalentja N."/>
            <person name="Keating K."/>
            <person name="Fields C.J."/>
        </authorList>
    </citation>
    <scope>NUCLEOTIDE SEQUENCE</scope>
    <source>
        <strain evidence="2">Niue_2</strain>
        <tissue evidence="2">Leaf</tissue>
    </source>
</reference>
<dbReference type="AlphaFoldDB" id="A0A843TYT1"/>
<accession>A0A843TYT1</accession>
<keyword evidence="3" id="KW-1185">Reference proteome</keyword>
<dbReference type="Proteomes" id="UP000652761">
    <property type="component" value="Unassembled WGS sequence"/>
</dbReference>
<proteinExistence type="predicted"/>
<comment type="caution">
    <text evidence="2">The sequence shown here is derived from an EMBL/GenBank/DDBJ whole genome shotgun (WGS) entry which is preliminary data.</text>
</comment>